<evidence type="ECO:0000313" key="2">
    <source>
        <dbReference type="Proteomes" id="UP000790377"/>
    </source>
</evidence>
<protein>
    <submittedName>
        <fullName evidence="1">Quinon protein alcohol dehydrogenase-like superfamily</fullName>
    </submittedName>
</protein>
<organism evidence="1 2">
    <name type="scientific">Hygrophoropsis aurantiaca</name>
    <dbReference type="NCBI Taxonomy" id="72124"/>
    <lineage>
        <taxon>Eukaryota</taxon>
        <taxon>Fungi</taxon>
        <taxon>Dikarya</taxon>
        <taxon>Basidiomycota</taxon>
        <taxon>Agaricomycotina</taxon>
        <taxon>Agaricomycetes</taxon>
        <taxon>Agaricomycetidae</taxon>
        <taxon>Boletales</taxon>
        <taxon>Coniophorineae</taxon>
        <taxon>Hygrophoropsidaceae</taxon>
        <taxon>Hygrophoropsis</taxon>
    </lineage>
</organism>
<accession>A0ACB8A0P2</accession>
<comment type="caution">
    <text evidence="1">The sequence shown here is derived from an EMBL/GenBank/DDBJ whole genome shotgun (WGS) entry which is preliminary data.</text>
</comment>
<dbReference type="EMBL" id="MU267974">
    <property type="protein sequence ID" value="KAH7906796.1"/>
    <property type="molecule type" value="Genomic_DNA"/>
</dbReference>
<reference evidence="1" key="1">
    <citation type="journal article" date="2021" name="New Phytol.">
        <title>Evolutionary innovations through gain and loss of genes in the ectomycorrhizal Boletales.</title>
        <authorList>
            <person name="Wu G."/>
            <person name="Miyauchi S."/>
            <person name="Morin E."/>
            <person name="Kuo A."/>
            <person name="Drula E."/>
            <person name="Varga T."/>
            <person name="Kohler A."/>
            <person name="Feng B."/>
            <person name="Cao Y."/>
            <person name="Lipzen A."/>
            <person name="Daum C."/>
            <person name="Hundley H."/>
            <person name="Pangilinan J."/>
            <person name="Johnson J."/>
            <person name="Barry K."/>
            <person name="LaButti K."/>
            <person name="Ng V."/>
            <person name="Ahrendt S."/>
            <person name="Min B."/>
            <person name="Choi I.G."/>
            <person name="Park H."/>
            <person name="Plett J.M."/>
            <person name="Magnuson J."/>
            <person name="Spatafora J.W."/>
            <person name="Nagy L.G."/>
            <person name="Henrissat B."/>
            <person name="Grigoriev I.V."/>
            <person name="Yang Z.L."/>
            <person name="Xu J."/>
            <person name="Martin F.M."/>
        </authorList>
    </citation>
    <scope>NUCLEOTIDE SEQUENCE</scope>
    <source>
        <strain evidence="1">ATCC 28755</strain>
    </source>
</reference>
<keyword evidence="2" id="KW-1185">Reference proteome</keyword>
<evidence type="ECO:0000313" key="1">
    <source>
        <dbReference type="EMBL" id="KAH7906796.1"/>
    </source>
</evidence>
<name>A0ACB8A0P2_9AGAM</name>
<dbReference type="Proteomes" id="UP000790377">
    <property type="component" value="Unassembled WGS sequence"/>
</dbReference>
<gene>
    <name evidence="1" type="ORF">BJ138DRAFT_1129648</name>
</gene>
<proteinExistence type="predicted"/>
<sequence>MPTSASPELENRPTSHLPTKVFKGHTDTVSSVAYFKDGKRIISGSWDKTIRIWNVESGKQEGRSLEHDFVVECISISPDERTLAVSGQSTGGDWRRRPHGKIVLWDLESRKTVRKIQKKVDGDRMAFSPGGQLIAVTAGKGIVLLNAETGERIREPLQFGENIHCLAFSPDGARIATGTKNGNVRVSNVATGETVIGPINAHTDSVTSMVFTPDGKQIITSSSDKSIRVWNGSTGQAVGNPMLGHEQGIYHIALSRDGRCLASTQPGKVRIWSVSARREIQAQDECVAVALSVAWSPDGQSVVAGGGEGSIYLWDVLPLEDLDTTTTPPVLVAGSPPLPSTSQFRSSSLSPSLLDLPAGVSPPKQPNSNPPPLPDDFWDSSNLDLPALAHPPISSVHPAERLAADISSPASTKTTPNAAVSQLPPKAPINIFARILARLRRHAQAVDEMEMQPPQSHLPKYSPVVKVPLAEADARLYTPGPKKKPEEIDEDDVSEESFRDDGCLNAICFCEYLKWLKYRRELRRQERRRRDRQNRRLQEQEAHEHQSQPSLIAEGANQAGSTST</sequence>